<dbReference type="RefSeq" id="WP_145065369.1">
    <property type="nucleotide sequence ID" value="NZ_CP036287.1"/>
</dbReference>
<reference evidence="1 2" key="1">
    <citation type="submission" date="2019-02" db="EMBL/GenBank/DDBJ databases">
        <title>Deep-cultivation of Planctomycetes and their phenomic and genomic characterization uncovers novel biology.</title>
        <authorList>
            <person name="Wiegand S."/>
            <person name="Jogler M."/>
            <person name="Boedeker C."/>
            <person name="Pinto D."/>
            <person name="Vollmers J."/>
            <person name="Rivas-Marin E."/>
            <person name="Kohn T."/>
            <person name="Peeters S.H."/>
            <person name="Heuer A."/>
            <person name="Rast P."/>
            <person name="Oberbeckmann S."/>
            <person name="Bunk B."/>
            <person name="Jeske O."/>
            <person name="Meyerdierks A."/>
            <person name="Storesund J.E."/>
            <person name="Kallscheuer N."/>
            <person name="Luecker S."/>
            <person name="Lage O.M."/>
            <person name="Pohl T."/>
            <person name="Merkel B.J."/>
            <person name="Hornburger P."/>
            <person name="Mueller R.-W."/>
            <person name="Bruemmer F."/>
            <person name="Labrenz M."/>
            <person name="Spormann A.M."/>
            <person name="Op den Camp H."/>
            <person name="Overmann J."/>
            <person name="Amann R."/>
            <person name="Jetten M.S.M."/>
            <person name="Mascher T."/>
            <person name="Medema M.H."/>
            <person name="Devos D.P."/>
            <person name="Kaster A.-K."/>
            <person name="Ovreas L."/>
            <person name="Rohde M."/>
            <person name="Galperin M.Y."/>
            <person name="Jogler C."/>
        </authorList>
    </citation>
    <scope>NUCLEOTIDE SEQUENCE [LARGE SCALE GENOMIC DNA]</scope>
    <source>
        <strain evidence="1 2">Pla133</strain>
    </source>
</reference>
<dbReference type="KEGG" id="pbap:Pla133_24000"/>
<organism evidence="1 2">
    <name type="scientific">Engelhardtia mirabilis</name>
    <dbReference type="NCBI Taxonomy" id="2528011"/>
    <lineage>
        <taxon>Bacteria</taxon>
        <taxon>Pseudomonadati</taxon>
        <taxon>Planctomycetota</taxon>
        <taxon>Planctomycetia</taxon>
        <taxon>Planctomycetia incertae sedis</taxon>
        <taxon>Engelhardtia</taxon>
    </lineage>
</organism>
<protein>
    <submittedName>
        <fullName evidence="1">Uncharacterized protein</fullName>
    </submittedName>
</protein>
<name>A0A518BK16_9BACT</name>
<dbReference type="EMBL" id="CP036287">
    <property type="protein sequence ID" value="QDU67319.1"/>
    <property type="molecule type" value="Genomic_DNA"/>
</dbReference>
<dbReference type="Proteomes" id="UP000316921">
    <property type="component" value="Chromosome"/>
</dbReference>
<proteinExistence type="predicted"/>
<evidence type="ECO:0000313" key="1">
    <source>
        <dbReference type="EMBL" id="QDU67319.1"/>
    </source>
</evidence>
<keyword evidence="2" id="KW-1185">Reference proteome</keyword>
<gene>
    <name evidence="1" type="ORF">Pla133_24000</name>
</gene>
<accession>A0A518BK16</accession>
<evidence type="ECO:0000313" key="2">
    <source>
        <dbReference type="Proteomes" id="UP000316921"/>
    </source>
</evidence>
<sequence>MNEQVKLRVPHLPTPHGRFYSHVDDAEQGARANFLLADDGRWHKVRSSDFDAVINWVTERMECEGHIPVLRIVAEGGRLAVHMDDTTMIVPAWEVQAA</sequence>
<dbReference type="AlphaFoldDB" id="A0A518BK16"/>